<evidence type="ECO:0000313" key="3">
    <source>
        <dbReference type="Proteomes" id="UP000271003"/>
    </source>
</evidence>
<dbReference type="AlphaFoldDB" id="A0A2Z6IDS3"/>
<accession>A0A2Z6IDS3</accession>
<dbReference type="RefSeq" id="WP_120176933.1">
    <property type="nucleotide sequence ID" value="NZ_AP018786.1"/>
</dbReference>
<protein>
    <submittedName>
        <fullName evidence="2">Uncharacterized protein</fullName>
    </submittedName>
</protein>
<name>A0A2Z6IDS3_9BURK</name>
<gene>
    <name evidence="2" type="ORF">SUTMEG_11990</name>
</gene>
<evidence type="ECO:0000256" key="1">
    <source>
        <dbReference type="SAM" id="MobiDB-lite"/>
    </source>
</evidence>
<sequence length="131" mass="15515">MTELDDPDDEDPYDEEDNRTLDERMLDAYGSRSEWEADAAGETDWYADPYRKFLENGCRGILTYEEAVEAHKWSTGIDPDYVTSWLEIDWVKRQREQIVECEDFIRAVFGLSLDEYCALYLPYEPMIRLAY</sequence>
<feature type="region of interest" description="Disordered" evidence="1">
    <location>
        <begin position="1"/>
        <end position="21"/>
    </location>
</feature>
<organism evidence="2 3">
    <name type="scientific">Sutterella megalosphaeroides</name>
    <dbReference type="NCBI Taxonomy" id="2494234"/>
    <lineage>
        <taxon>Bacteria</taxon>
        <taxon>Pseudomonadati</taxon>
        <taxon>Pseudomonadota</taxon>
        <taxon>Betaproteobacteria</taxon>
        <taxon>Burkholderiales</taxon>
        <taxon>Sutterellaceae</taxon>
        <taxon>Sutterella</taxon>
    </lineage>
</organism>
<dbReference type="Proteomes" id="UP000271003">
    <property type="component" value="Chromosome"/>
</dbReference>
<keyword evidence="3" id="KW-1185">Reference proteome</keyword>
<dbReference type="KEGG" id="sutt:SUTMEG_11990"/>
<proteinExistence type="predicted"/>
<dbReference type="EMBL" id="AP018786">
    <property type="protein sequence ID" value="BBF23308.1"/>
    <property type="molecule type" value="Genomic_DNA"/>
</dbReference>
<evidence type="ECO:0000313" key="2">
    <source>
        <dbReference type="EMBL" id="BBF23308.1"/>
    </source>
</evidence>
<feature type="compositionally biased region" description="Acidic residues" evidence="1">
    <location>
        <begin position="1"/>
        <end position="17"/>
    </location>
</feature>
<reference evidence="2 3" key="1">
    <citation type="journal article" date="2018" name="Int. J. Syst. Evol. Microbiol.">
        <title>Mesosutterella multiformis gen. nov., sp. nov., a member of the family Sutterellaceae and Sutterella megalosphaeroides sp. nov., isolated from human faeces.</title>
        <authorList>
            <person name="Sakamoto M."/>
            <person name="Ikeyama N."/>
            <person name="Kunihiro T."/>
            <person name="Iino T."/>
            <person name="Yuki M."/>
            <person name="Ohkuma M."/>
        </authorList>
    </citation>
    <scope>NUCLEOTIDE SEQUENCE [LARGE SCALE GENOMIC DNA]</scope>
    <source>
        <strain evidence="2 3">6FBBBH3</strain>
    </source>
</reference>